<dbReference type="PANTHER" id="PTHR42913:SF3">
    <property type="entry name" value="64 KDA MITOCHONDRIAL NADH DEHYDROGENASE (EUROFUNG)"/>
    <property type="match status" value="1"/>
</dbReference>
<feature type="domain" description="FAD/NAD(P)-binding" evidence="7">
    <location>
        <begin position="5"/>
        <end position="270"/>
    </location>
</feature>
<dbReference type="RefSeq" id="WP_342022850.1">
    <property type="nucleotide sequence ID" value="NZ_CP151657.1"/>
</dbReference>
<comment type="similarity">
    <text evidence="2">Belongs to the NADH dehydrogenase family.</text>
</comment>
<dbReference type="SUPFAM" id="SSF51905">
    <property type="entry name" value="FAD/NAD(P)-binding domain"/>
    <property type="match status" value="2"/>
</dbReference>
<evidence type="ECO:0000259" key="7">
    <source>
        <dbReference type="Pfam" id="PF07992"/>
    </source>
</evidence>
<feature type="region of interest" description="Disordered" evidence="6">
    <location>
        <begin position="365"/>
        <end position="386"/>
    </location>
</feature>
<gene>
    <name evidence="8" type="ORF">AAE021_13475</name>
</gene>
<evidence type="ECO:0000256" key="6">
    <source>
        <dbReference type="SAM" id="MobiDB-lite"/>
    </source>
</evidence>
<dbReference type="Proteomes" id="UP001448858">
    <property type="component" value="Chromosome"/>
</dbReference>
<evidence type="ECO:0000313" key="9">
    <source>
        <dbReference type="Proteomes" id="UP001448858"/>
    </source>
</evidence>
<dbReference type="PANTHER" id="PTHR42913">
    <property type="entry name" value="APOPTOSIS-INDUCING FACTOR 1"/>
    <property type="match status" value="1"/>
</dbReference>
<keyword evidence="5" id="KW-0560">Oxidoreductase</keyword>
<name>A0ABZ2ZY35_9MICC</name>
<evidence type="ECO:0000256" key="3">
    <source>
        <dbReference type="ARBA" id="ARBA00022630"/>
    </source>
</evidence>
<dbReference type="InterPro" id="IPR023753">
    <property type="entry name" value="FAD/NAD-binding_dom"/>
</dbReference>
<sequence>METTAVVLGGGYAGVMAANRLAATGRPELNVVLVSPEERFVERIRLHEYTAGTRKDPTVDFGSLLHPGVRRVADTAVGIDAAARTVRLAGGNRLNYDYLVYAVGSGQAKIPDGALSISTLAGAAQAREALAAMEPGGHVAVVGGGLTAIESAAEAAYRNPHLRISLHAADVPAPHVSAGARRGLVRSLRRAGVEQRNGTPVPWPGDPRAALNAGVVLWCAGFSVPDLASVSGLPVDAAGRLLLDPTLQVPGQPRIYGAGDAAVIAGRDYAYLRMSCAAAMPMGADAAGNILRNLDSDSPIRHDSGFGGQCVSLGRSDGLVQFVRADDSPVRFHLHGRLAAVQKEIICRMTLRWIRGEAKRSGAYTWPRGPRLRTTTAAQGQAEAWS</sequence>
<keyword evidence="9" id="KW-1185">Reference proteome</keyword>
<keyword evidence="3" id="KW-0285">Flavoprotein</keyword>
<organism evidence="8 9">
    <name type="scientific">Arthrobacter citreus</name>
    <dbReference type="NCBI Taxonomy" id="1670"/>
    <lineage>
        <taxon>Bacteria</taxon>
        <taxon>Bacillati</taxon>
        <taxon>Actinomycetota</taxon>
        <taxon>Actinomycetes</taxon>
        <taxon>Micrococcales</taxon>
        <taxon>Micrococcaceae</taxon>
        <taxon>Arthrobacter</taxon>
    </lineage>
</organism>
<dbReference type="Pfam" id="PF07992">
    <property type="entry name" value="Pyr_redox_2"/>
    <property type="match status" value="1"/>
</dbReference>
<evidence type="ECO:0000256" key="4">
    <source>
        <dbReference type="ARBA" id="ARBA00022827"/>
    </source>
</evidence>
<evidence type="ECO:0000256" key="5">
    <source>
        <dbReference type="ARBA" id="ARBA00023002"/>
    </source>
</evidence>
<dbReference type="InterPro" id="IPR051169">
    <property type="entry name" value="NADH-Q_oxidoreductase"/>
</dbReference>
<protein>
    <submittedName>
        <fullName evidence="8">FAD-dependent oxidoreductase</fullName>
    </submittedName>
</protein>
<dbReference type="InterPro" id="IPR036188">
    <property type="entry name" value="FAD/NAD-bd_sf"/>
</dbReference>
<accession>A0ABZ2ZY35</accession>
<reference evidence="8 9" key="1">
    <citation type="submission" date="2024-04" db="EMBL/GenBank/DDBJ databases">
        <title>Arthrobacter sp. from Plains bison fecal sample.</title>
        <authorList>
            <person name="Ruzzini A."/>
        </authorList>
    </citation>
    <scope>NUCLEOTIDE SEQUENCE [LARGE SCALE GENOMIC DNA]</scope>
    <source>
        <strain evidence="8 9">EINP1</strain>
    </source>
</reference>
<evidence type="ECO:0000256" key="2">
    <source>
        <dbReference type="ARBA" id="ARBA00005272"/>
    </source>
</evidence>
<evidence type="ECO:0000313" key="8">
    <source>
        <dbReference type="EMBL" id="WZP15182.1"/>
    </source>
</evidence>
<comment type="cofactor">
    <cofactor evidence="1">
        <name>FAD</name>
        <dbReference type="ChEBI" id="CHEBI:57692"/>
    </cofactor>
</comment>
<dbReference type="PRINTS" id="PR00368">
    <property type="entry name" value="FADPNR"/>
</dbReference>
<evidence type="ECO:0000256" key="1">
    <source>
        <dbReference type="ARBA" id="ARBA00001974"/>
    </source>
</evidence>
<dbReference type="Gene3D" id="3.50.50.100">
    <property type="match status" value="1"/>
</dbReference>
<dbReference type="EMBL" id="CP151657">
    <property type="protein sequence ID" value="WZP15182.1"/>
    <property type="molecule type" value="Genomic_DNA"/>
</dbReference>
<keyword evidence="4" id="KW-0274">FAD</keyword>
<proteinExistence type="inferred from homology"/>